<gene>
    <name evidence="2" type="ORF">PGX00_02385</name>
</gene>
<reference evidence="2 3" key="1">
    <citation type="submission" date="2023-01" db="EMBL/GenBank/DDBJ databases">
        <title>Vibrio sp. KJ40-1 sp.nov, isolated from marine algae.</title>
        <authorList>
            <person name="Butt M."/>
            <person name="Kim J.M.J."/>
            <person name="Jeon C.O.C."/>
        </authorList>
    </citation>
    <scope>NUCLEOTIDE SEQUENCE [LARGE SCALE GENOMIC DNA]</scope>
    <source>
        <strain evidence="2 3">KJ40-1</strain>
    </source>
</reference>
<organism evidence="2 3">
    <name type="scientific">Vibrio algarum</name>
    <dbReference type="NCBI Taxonomy" id="3020714"/>
    <lineage>
        <taxon>Bacteria</taxon>
        <taxon>Pseudomonadati</taxon>
        <taxon>Pseudomonadota</taxon>
        <taxon>Gammaproteobacteria</taxon>
        <taxon>Vibrionales</taxon>
        <taxon>Vibrionaceae</taxon>
        <taxon>Vibrio</taxon>
    </lineage>
</organism>
<keyword evidence="3" id="KW-1185">Reference proteome</keyword>
<comment type="caution">
    <text evidence="2">The sequence shown here is derived from an EMBL/GenBank/DDBJ whole genome shotgun (WGS) entry which is preliminary data.</text>
</comment>
<dbReference type="InterPro" id="IPR018640">
    <property type="entry name" value="DUF2063"/>
</dbReference>
<evidence type="ECO:0000313" key="2">
    <source>
        <dbReference type="EMBL" id="MDB1122630.1"/>
    </source>
</evidence>
<dbReference type="Pfam" id="PF09836">
    <property type="entry name" value="DUF2063"/>
    <property type="match status" value="1"/>
</dbReference>
<dbReference type="GO" id="GO:0003677">
    <property type="term" value="F:DNA binding"/>
    <property type="evidence" value="ECO:0007669"/>
    <property type="project" value="UniProtKB-KW"/>
</dbReference>
<dbReference type="Proteomes" id="UP001210678">
    <property type="component" value="Unassembled WGS sequence"/>
</dbReference>
<evidence type="ECO:0000259" key="1">
    <source>
        <dbReference type="Pfam" id="PF09836"/>
    </source>
</evidence>
<dbReference type="EMBL" id="JAQLOI010000001">
    <property type="protein sequence ID" value="MDB1122630.1"/>
    <property type="molecule type" value="Genomic_DNA"/>
</dbReference>
<keyword evidence="2" id="KW-0238">DNA-binding</keyword>
<name>A0ABT4YM83_9VIBR</name>
<sequence length="251" mass="28340">MTLSELQSNFAKALHYQATGNDCNILDNRLTADERLQIYRNNFIISLTEILHLTYPDVLSLVGEQCFDGLARKHILSCPLLEGNVSGYGGRFSKTIRSVKQVITAVPYLEDVANLEWAIDESSQMNDHPQPIPNLYAFQKIQTLNSDELAKVRLFLNPACKLVESKFAVFSIRNAIKNHDFENLDIHKREGGVVLVLSNDDLLVEKLSVDELMLIKQIESQIPLGLIAPNILLHLQKLISLNLFIGFQMHT</sequence>
<protein>
    <submittedName>
        <fullName evidence="2">DNA-binding domain-containing protein</fullName>
    </submittedName>
</protein>
<feature type="domain" description="Putative DNA-binding" evidence="1">
    <location>
        <begin position="5"/>
        <end position="93"/>
    </location>
</feature>
<evidence type="ECO:0000313" key="3">
    <source>
        <dbReference type="Proteomes" id="UP001210678"/>
    </source>
</evidence>
<accession>A0ABT4YM83</accession>
<dbReference type="RefSeq" id="WP_272132539.1">
    <property type="nucleotide sequence ID" value="NZ_JAQLOI010000001.1"/>
</dbReference>
<proteinExistence type="predicted"/>